<feature type="domain" description="DDE-1" evidence="1">
    <location>
        <begin position="51"/>
        <end position="154"/>
    </location>
</feature>
<dbReference type="InterPro" id="IPR036397">
    <property type="entry name" value="RNaseH_sf"/>
</dbReference>
<reference evidence="2 3" key="1">
    <citation type="journal article" date="2019" name="Nat. Ecol. Evol.">
        <title>Megaphylogeny resolves global patterns of mushroom evolution.</title>
        <authorList>
            <person name="Varga T."/>
            <person name="Krizsan K."/>
            <person name="Foldi C."/>
            <person name="Dima B."/>
            <person name="Sanchez-Garcia M."/>
            <person name="Sanchez-Ramirez S."/>
            <person name="Szollosi G.J."/>
            <person name="Szarkandi J.G."/>
            <person name="Papp V."/>
            <person name="Albert L."/>
            <person name="Andreopoulos W."/>
            <person name="Angelini C."/>
            <person name="Antonin V."/>
            <person name="Barry K.W."/>
            <person name="Bougher N.L."/>
            <person name="Buchanan P."/>
            <person name="Buyck B."/>
            <person name="Bense V."/>
            <person name="Catcheside P."/>
            <person name="Chovatia M."/>
            <person name="Cooper J."/>
            <person name="Damon W."/>
            <person name="Desjardin D."/>
            <person name="Finy P."/>
            <person name="Geml J."/>
            <person name="Haridas S."/>
            <person name="Hughes K."/>
            <person name="Justo A."/>
            <person name="Karasinski D."/>
            <person name="Kautmanova I."/>
            <person name="Kiss B."/>
            <person name="Kocsube S."/>
            <person name="Kotiranta H."/>
            <person name="LaButti K.M."/>
            <person name="Lechner B.E."/>
            <person name="Liimatainen K."/>
            <person name="Lipzen A."/>
            <person name="Lukacs Z."/>
            <person name="Mihaltcheva S."/>
            <person name="Morgado L.N."/>
            <person name="Niskanen T."/>
            <person name="Noordeloos M.E."/>
            <person name="Ohm R.A."/>
            <person name="Ortiz-Santana B."/>
            <person name="Ovrebo C."/>
            <person name="Racz N."/>
            <person name="Riley R."/>
            <person name="Savchenko A."/>
            <person name="Shiryaev A."/>
            <person name="Soop K."/>
            <person name="Spirin V."/>
            <person name="Szebenyi C."/>
            <person name="Tomsovsky M."/>
            <person name="Tulloss R.E."/>
            <person name="Uehling J."/>
            <person name="Grigoriev I.V."/>
            <person name="Vagvolgyi C."/>
            <person name="Papp T."/>
            <person name="Martin F.M."/>
            <person name="Miettinen O."/>
            <person name="Hibbett D.S."/>
            <person name="Nagy L.G."/>
        </authorList>
    </citation>
    <scope>NUCLEOTIDE SEQUENCE [LARGE SCALE GENOMIC DNA]</scope>
    <source>
        <strain evidence="2 3">CBS 962.96</strain>
    </source>
</reference>
<feature type="non-terminal residue" evidence="2">
    <location>
        <position position="230"/>
    </location>
</feature>
<dbReference type="Proteomes" id="UP000297245">
    <property type="component" value="Unassembled WGS sequence"/>
</dbReference>
<dbReference type="OrthoDB" id="2917041at2759"/>
<organism evidence="2 3">
    <name type="scientific">Dendrothele bispora (strain CBS 962.96)</name>
    <dbReference type="NCBI Taxonomy" id="1314807"/>
    <lineage>
        <taxon>Eukaryota</taxon>
        <taxon>Fungi</taxon>
        <taxon>Dikarya</taxon>
        <taxon>Basidiomycota</taxon>
        <taxon>Agaricomycotina</taxon>
        <taxon>Agaricomycetes</taxon>
        <taxon>Agaricomycetidae</taxon>
        <taxon>Agaricales</taxon>
        <taxon>Agaricales incertae sedis</taxon>
        <taxon>Dendrothele</taxon>
    </lineage>
</organism>
<dbReference type="PANTHER" id="PTHR19303">
    <property type="entry name" value="TRANSPOSON"/>
    <property type="match status" value="1"/>
</dbReference>
<dbReference type="PANTHER" id="PTHR19303:SF74">
    <property type="entry name" value="POGO TRANSPOSABLE ELEMENT WITH KRAB DOMAIN"/>
    <property type="match status" value="1"/>
</dbReference>
<dbReference type="InterPro" id="IPR050863">
    <property type="entry name" value="CenT-Element_Derived"/>
</dbReference>
<dbReference type="Gene3D" id="3.30.420.10">
    <property type="entry name" value="Ribonuclease H-like superfamily/Ribonuclease H"/>
    <property type="match status" value="1"/>
</dbReference>
<dbReference type="AlphaFoldDB" id="A0A4S8MFE7"/>
<evidence type="ECO:0000313" key="2">
    <source>
        <dbReference type="EMBL" id="THV01358.1"/>
    </source>
</evidence>
<protein>
    <submittedName>
        <fullName evidence="2">DDE-domain-containing protein</fullName>
    </submittedName>
</protein>
<gene>
    <name evidence="2" type="ORF">K435DRAFT_567794</name>
</gene>
<sequence>WGMDETNTQRGNTGKERVVKIRGNKTAHKQGGANKETVTAIVTICADGSTLDPTLIFKGENLFACCPKGWTDSEICKDWIKDVFEPATREKANGELRVLFMDGHSSHFTPEIIDFSLQFHIMIVGYPPHCTHALQGLDVVCFAKMKTEMKNAINEFEETHQHPVAKADFTGVFGQAFLKSFDEETVKAAFRVTGVHPFDRAAIRPEQMKPAEATSVKGSFALTQTSPVKA</sequence>
<accession>A0A4S8MFE7</accession>
<dbReference type="GO" id="GO:0003677">
    <property type="term" value="F:DNA binding"/>
    <property type="evidence" value="ECO:0007669"/>
    <property type="project" value="TreeGrafter"/>
</dbReference>
<dbReference type="GO" id="GO:0005634">
    <property type="term" value="C:nucleus"/>
    <property type="evidence" value="ECO:0007669"/>
    <property type="project" value="TreeGrafter"/>
</dbReference>
<dbReference type="Pfam" id="PF03184">
    <property type="entry name" value="DDE_1"/>
    <property type="match status" value="1"/>
</dbReference>
<evidence type="ECO:0000313" key="3">
    <source>
        <dbReference type="Proteomes" id="UP000297245"/>
    </source>
</evidence>
<name>A0A4S8MFE7_DENBC</name>
<dbReference type="EMBL" id="ML179091">
    <property type="protein sequence ID" value="THV01358.1"/>
    <property type="molecule type" value="Genomic_DNA"/>
</dbReference>
<dbReference type="InterPro" id="IPR004875">
    <property type="entry name" value="DDE_SF_endonuclease_dom"/>
</dbReference>
<feature type="non-terminal residue" evidence="2">
    <location>
        <position position="1"/>
    </location>
</feature>
<proteinExistence type="predicted"/>
<evidence type="ECO:0000259" key="1">
    <source>
        <dbReference type="Pfam" id="PF03184"/>
    </source>
</evidence>
<keyword evidence="3" id="KW-1185">Reference proteome</keyword>